<name>A0AAW1L3Q7_POPJA</name>
<sequence length="119" mass="14065">MHEFEKKTKVLRTDKTGSRHKVPCPQAIADYNSYMGGVDHFDQLHATYTVTWKSQRWWMKIFFYLLDAAIANSYRLYKEDMKKKNPNQKPMNQLQFRSSLANALISTYSCRKRPGPQKN</sequence>
<feature type="domain" description="PiggyBac transposable element-derived protein" evidence="1">
    <location>
        <begin position="15"/>
        <end position="74"/>
    </location>
</feature>
<evidence type="ECO:0000313" key="3">
    <source>
        <dbReference type="Proteomes" id="UP001458880"/>
    </source>
</evidence>
<dbReference type="InterPro" id="IPR029526">
    <property type="entry name" value="PGBD"/>
</dbReference>
<evidence type="ECO:0000313" key="2">
    <source>
        <dbReference type="EMBL" id="KAK9729117.1"/>
    </source>
</evidence>
<protein>
    <submittedName>
        <fullName evidence="2">Transposase IS4</fullName>
    </submittedName>
</protein>
<dbReference type="PANTHER" id="PTHR46599">
    <property type="entry name" value="PIGGYBAC TRANSPOSABLE ELEMENT-DERIVED PROTEIN 4"/>
    <property type="match status" value="1"/>
</dbReference>
<gene>
    <name evidence="2" type="ORF">QE152_g16054</name>
</gene>
<dbReference type="Proteomes" id="UP001458880">
    <property type="component" value="Unassembled WGS sequence"/>
</dbReference>
<accession>A0AAW1L3Q7</accession>
<dbReference type="Pfam" id="PF13843">
    <property type="entry name" value="DDE_Tnp_1_7"/>
    <property type="match status" value="1"/>
</dbReference>
<organism evidence="2 3">
    <name type="scientific">Popillia japonica</name>
    <name type="common">Japanese beetle</name>
    <dbReference type="NCBI Taxonomy" id="7064"/>
    <lineage>
        <taxon>Eukaryota</taxon>
        <taxon>Metazoa</taxon>
        <taxon>Ecdysozoa</taxon>
        <taxon>Arthropoda</taxon>
        <taxon>Hexapoda</taxon>
        <taxon>Insecta</taxon>
        <taxon>Pterygota</taxon>
        <taxon>Neoptera</taxon>
        <taxon>Endopterygota</taxon>
        <taxon>Coleoptera</taxon>
        <taxon>Polyphaga</taxon>
        <taxon>Scarabaeiformia</taxon>
        <taxon>Scarabaeidae</taxon>
        <taxon>Rutelinae</taxon>
        <taxon>Popillia</taxon>
    </lineage>
</organism>
<dbReference type="AlphaFoldDB" id="A0AAW1L3Q7"/>
<dbReference type="EMBL" id="JASPKY010000163">
    <property type="protein sequence ID" value="KAK9729117.1"/>
    <property type="molecule type" value="Genomic_DNA"/>
</dbReference>
<keyword evidence="3" id="KW-1185">Reference proteome</keyword>
<comment type="caution">
    <text evidence="2">The sequence shown here is derived from an EMBL/GenBank/DDBJ whole genome shotgun (WGS) entry which is preliminary data.</text>
</comment>
<reference evidence="2 3" key="1">
    <citation type="journal article" date="2024" name="BMC Genomics">
        <title>De novo assembly and annotation of Popillia japonica's genome with initial clues to its potential as an invasive pest.</title>
        <authorList>
            <person name="Cucini C."/>
            <person name="Boschi S."/>
            <person name="Funari R."/>
            <person name="Cardaioli E."/>
            <person name="Iannotti N."/>
            <person name="Marturano G."/>
            <person name="Paoli F."/>
            <person name="Bruttini M."/>
            <person name="Carapelli A."/>
            <person name="Frati F."/>
            <person name="Nardi F."/>
        </authorList>
    </citation>
    <scope>NUCLEOTIDE SEQUENCE [LARGE SCALE GENOMIC DNA]</scope>
    <source>
        <strain evidence="2">DMR45628</strain>
    </source>
</reference>
<proteinExistence type="predicted"/>
<dbReference type="PANTHER" id="PTHR46599:SF3">
    <property type="entry name" value="PIGGYBAC TRANSPOSABLE ELEMENT-DERIVED PROTEIN 4"/>
    <property type="match status" value="1"/>
</dbReference>
<evidence type="ECO:0000259" key="1">
    <source>
        <dbReference type="Pfam" id="PF13843"/>
    </source>
</evidence>